<evidence type="ECO:0000256" key="7">
    <source>
        <dbReference type="SAM" id="MobiDB-lite"/>
    </source>
</evidence>
<keyword evidence="6" id="KW-0539">Nucleus</keyword>
<evidence type="ECO:0000256" key="3">
    <source>
        <dbReference type="ARBA" id="ARBA00023015"/>
    </source>
</evidence>
<feature type="region of interest" description="Disordered" evidence="7">
    <location>
        <begin position="1"/>
        <end position="27"/>
    </location>
</feature>
<dbReference type="SMART" id="SM00906">
    <property type="entry name" value="Fungal_trans"/>
    <property type="match status" value="1"/>
</dbReference>
<evidence type="ECO:0000256" key="2">
    <source>
        <dbReference type="ARBA" id="ARBA00022723"/>
    </source>
</evidence>
<dbReference type="GO" id="GO:0006351">
    <property type="term" value="P:DNA-templated transcription"/>
    <property type="evidence" value="ECO:0007669"/>
    <property type="project" value="InterPro"/>
</dbReference>
<sequence>MSTPPSTPGNGTVAVQKSRKPPKRKPLSCLPCRQHKLRCDRQIPCGTCSRYRREDVCRLHPAPPKGKSRRVAAQHVGSSAVSGTEPFPQSHTVETAPFQATNNAQASRAPEQRSEQLVGHVHMKSAVQAINSTLATQTGSVLSHGQDPIGPSDPIVLFPQILPLLQLPSADVDTCTLLSTVDTISQKLRWKTLLVNLLPSRTQSDILFSYFVEHINWIFHTVHIPSFRKEYAQLWDGRVEDIDLIWLSLLFSIISLAALYVPVNAVEFVGLQGDTIRQQADLWHHASLQALQAGNYESKPNLTQLQTFSVTQLYWYATNNIEILNSRMAQAIRHAQMIGLDKDTVTSRNVEDEMRHRLWWDLVDSDTFQSICLERPPLIQVRFTNVPLPLNCNDIDIGSNFVHPKSMEEPTSMSLNIQRARIFQIINKVLVSDPLQFKSFNAISELDRQLLDIMEKLPWYFQLEADGRGKQFPASYDFLSWQHHILRTCVSTQRIRMYRPFLADRTNTAWTNCLVAVEDAMAVYRTLRENKSVGMRQKFFPQAYQVFSVAVTMVTMLLVERSMPHFTRFKRDIEAMTADLGLVDEQACPVPVAVNGRKVLLKMLALLEQGCSPEDAEGLVPNISSVIGGENTTRAYLGRRGLQESPSQVPLSDVTPQHQPRQQFSQNHEVNGVLQNEELTSAFEPIAQIAPDDETSLMPFPEPSDFSFDFDDFQLSDTYDLFGWDMTGLLSGAVASANNSQRLRTEEETGTVIL</sequence>
<dbReference type="PROSITE" id="PS50048">
    <property type="entry name" value="ZN2_CY6_FUNGAL_2"/>
    <property type="match status" value="1"/>
</dbReference>
<dbReference type="InterPro" id="IPR050613">
    <property type="entry name" value="Sec_Metabolite_Reg"/>
</dbReference>
<dbReference type="SMART" id="SM00066">
    <property type="entry name" value="GAL4"/>
    <property type="match status" value="1"/>
</dbReference>
<dbReference type="Proteomes" id="UP001358417">
    <property type="component" value="Unassembled WGS sequence"/>
</dbReference>
<dbReference type="AlphaFoldDB" id="A0AAV9NF90"/>
<dbReference type="PANTHER" id="PTHR31001">
    <property type="entry name" value="UNCHARACTERIZED TRANSCRIPTIONAL REGULATORY PROTEIN"/>
    <property type="match status" value="1"/>
</dbReference>
<reference evidence="9 10" key="1">
    <citation type="submission" date="2023-08" db="EMBL/GenBank/DDBJ databases">
        <title>Black Yeasts Isolated from many extreme environments.</title>
        <authorList>
            <person name="Coleine C."/>
            <person name="Stajich J.E."/>
            <person name="Selbmann L."/>
        </authorList>
    </citation>
    <scope>NUCLEOTIDE SEQUENCE [LARGE SCALE GENOMIC DNA]</scope>
    <source>
        <strain evidence="9 10">CCFEE 5792</strain>
    </source>
</reference>
<keyword evidence="5" id="KW-0804">Transcription</keyword>
<dbReference type="CDD" id="cd00067">
    <property type="entry name" value="GAL4"/>
    <property type="match status" value="1"/>
</dbReference>
<dbReference type="EMBL" id="JAVRRD010000009">
    <property type="protein sequence ID" value="KAK5055422.1"/>
    <property type="molecule type" value="Genomic_DNA"/>
</dbReference>
<dbReference type="GO" id="GO:0000981">
    <property type="term" value="F:DNA-binding transcription factor activity, RNA polymerase II-specific"/>
    <property type="evidence" value="ECO:0007669"/>
    <property type="project" value="InterPro"/>
</dbReference>
<keyword evidence="3" id="KW-0805">Transcription regulation</keyword>
<feature type="compositionally biased region" description="Polar residues" evidence="7">
    <location>
        <begin position="1"/>
        <end position="15"/>
    </location>
</feature>
<keyword evidence="4" id="KW-0238">DNA-binding</keyword>
<evidence type="ECO:0000256" key="6">
    <source>
        <dbReference type="ARBA" id="ARBA00023242"/>
    </source>
</evidence>
<proteinExistence type="predicted"/>
<dbReference type="InterPro" id="IPR036864">
    <property type="entry name" value="Zn2-C6_fun-type_DNA-bd_sf"/>
</dbReference>
<dbReference type="GO" id="GO:0003677">
    <property type="term" value="F:DNA binding"/>
    <property type="evidence" value="ECO:0007669"/>
    <property type="project" value="UniProtKB-KW"/>
</dbReference>
<dbReference type="RefSeq" id="XP_064707853.1">
    <property type="nucleotide sequence ID" value="XM_064856677.1"/>
</dbReference>
<evidence type="ECO:0000259" key="8">
    <source>
        <dbReference type="PROSITE" id="PS50048"/>
    </source>
</evidence>
<dbReference type="InterPro" id="IPR007219">
    <property type="entry name" value="XnlR_reg_dom"/>
</dbReference>
<keyword evidence="2" id="KW-0479">Metal-binding</keyword>
<dbReference type="PROSITE" id="PS00463">
    <property type="entry name" value="ZN2_CY6_FUNGAL_1"/>
    <property type="match status" value="1"/>
</dbReference>
<name>A0AAV9NF90_9EURO</name>
<comment type="caution">
    <text evidence="9">The sequence shown here is derived from an EMBL/GenBank/DDBJ whole genome shotgun (WGS) entry which is preliminary data.</text>
</comment>
<dbReference type="Pfam" id="PF00172">
    <property type="entry name" value="Zn_clus"/>
    <property type="match status" value="1"/>
</dbReference>
<dbReference type="Gene3D" id="4.10.240.10">
    <property type="entry name" value="Zn(2)-C6 fungal-type DNA-binding domain"/>
    <property type="match status" value="1"/>
</dbReference>
<comment type="subcellular location">
    <subcellularLocation>
        <location evidence="1">Nucleus</location>
    </subcellularLocation>
</comment>
<feature type="region of interest" description="Disordered" evidence="7">
    <location>
        <begin position="62"/>
        <end position="91"/>
    </location>
</feature>
<evidence type="ECO:0000313" key="10">
    <source>
        <dbReference type="Proteomes" id="UP001358417"/>
    </source>
</evidence>
<feature type="compositionally biased region" description="Polar residues" evidence="7">
    <location>
        <begin position="76"/>
        <end position="91"/>
    </location>
</feature>
<dbReference type="Pfam" id="PF04082">
    <property type="entry name" value="Fungal_trans"/>
    <property type="match status" value="1"/>
</dbReference>
<dbReference type="GO" id="GO:0008270">
    <property type="term" value="F:zinc ion binding"/>
    <property type="evidence" value="ECO:0007669"/>
    <property type="project" value="InterPro"/>
</dbReference>
<accession>A0AAV9NF90</accession>
<dbReference type="GO" id="GO:0005634">
    <property type="term" value="C:nucleus"/>
    <property type="evidence" value="ECO:0007669"/>
    <property type="project" value="UniProtKB-SubCell"/>
</dbReference>
<feature type="compositionally biased region" description="Basic residues" evidence="7">
    <location>
        <begin position="17"/>
        <end position="26"/>
    </location>
</feature>
<dbReference type="InterPro" id="IPR001138">
    <property type="entry name" value="Zn2Cys6_DnaBD"/>
</dbReference>
<gene>
    <name evidence="9" type="ORF">LTR84_013172</name>
</gene>
<keyword evidence="10" id="KW-1185">Reference proteome</keyword>
<feature type="domain" description="Zn(2)-C6 fungal-type" evidence="8">
    <location>
        <begin position="28"/>
        <end position="59"/>
    </location>
</feature>
<dbReference type="CDD" id="cd12148">
    <property type="entry name" value="fungal_TF_MHR"/>
    <property type="match status" value="1"/>
</dbReference>
<feature type="region of interest" description="Disordered" evidence="7">
    <location>
        <begin position="99"/>
        <end position="118"/>
    </location>
</feature>
<evidence type="ECO:0000256" key="1">
    <source>
        <dbReference type="ARBA" id="ARBA00004123"/>
    </source>
</evidence>
<dbReference type="GeneID" id="89981308"/>
<evidence type="ECO:0000256" key="5">
    <source>
        <dbReference type="ARBA" id="ARBA00023163"/>
    </source>
</evidence>
<evidence type="ECO:0000313" key="9">
    <source>
        <dbReference type="EMBL" id="KAK5055422.1"/>
    </source>
</evidence>
<dbReference type="SUPFAM" id="SSF57701">
    <property type="entry name" value="Zn2/Cys6 DNA-binding domain"/>
    <property type="match status" value="1"/>
</dbReference>
<evidence type="ECO:0000256" key="4">
    <source>
        <dbReference type="ARBA" id="ARBA00023125"/>
    </source>
</evidence>
<organism evidence="9 10">
    <name type="scientific">Exophiala bonariae</name>
    <dbReference type="NCBI Taxonomy" id="1690606"/>
    <lineage>
        <taxon>Eukaryota</taxon>
        <taxon>Fungi</taxon>
        <taxon>Dikarya</taxon>
        <taxon>Ascomycota</taxon>
        <taxon>Pezizomycotina</taxon>
        <taxon>Eurotiomycetes</taxon>
        <taxon>Chaetothyriomycetidae</taxon>
        <taxon>Chaetothyriales</taxon>
        <taxon>Herpotrichiellaceae</taxon>
        <taxon>Exophiala</taxon>
    </lineage>
</organism>
<protein>
    <recommendedName>
        <fullName evidence="8">Zn(2)-C6 fungal-type domain-containing protein</fullName>
    </recommendedName>
</protein>